<feature type="compositionally biased region" description="Polar residues" evidence="1">
    <location>
        <begin position="1"/>
        <end position="17"/>
    </location>
</feature>
<evidence type="ECO:0000256" key="1">
    <source>
        <dbReference type="SAM" id="MobiDB-lite"/>
    </source>
</evidence>
<feature type="region of interest" description="Disordered" evidence="1">
    <location>
        <begin position="1"/>
        <end position="56"/>
    </location>
</feature>
<dbReference type="Proteomes" id="UP001642720">
    <property type="component" value="Unassembled WGS sequence"/>
</dbReference>
<reference evidence="2 3" key="1">
    <citation type="submission" date="2018-01" db="EMBL/GenBank/DDBJ databases">
        <title>Genome characterization of the sugarcane-associated fungus Trichoderma ghanense CCMA-1212 and their application in lignocelulose bioconversion.</title>
        <authorList>
            <person name="Steindorff A.S."/>
            <person name="Mendes T.D."/>
            <person name="Vilela E.S.D."/>
            <person name="Rodrigues D.S."/>
            <person name="Formighieri E.F."/>
            <person name="Melo I.S."/>
            <person name="Favaro L.C.L."/>
        </authorList>
    </citation>
    <scope>NUCLEOTIDE SEQUENCE [LARGE SCALE GENOMIC DNA]</scope>
    <source>
        <strain evidence="2 3">CCMA-1212</strain>
    </source>
</reference>
<accession>A0ABY2GXQ1</accession>
<name>A0ABY2GXQ1_9HYPO</name>
<gene>
    <name evidence="2" type="ORF">CCMA1212_007474</name>
</gene>
<evidence type="ECO:0000313" key="3">
    <source>
        <dbReference type="Proteomes" id="UP001642720"/>
    </source>
</evidence>
<organism evidence="2 3">
    <name type="scientific">Trichoderma ghanense</name>
    <dbReference type="NCBI Taxonomy" id="65468"/>
    <lineage>
        <taxon>Eukaryota</taxon>
        <taxon>Fungi</taxon>
        <taxon>Dikarya</taxon>
        <taxon>Ascomycota</taxon>
        <taxon>Pezizomycotina</taxon>
        <taxon>Sordariomycetes</taxon>
        <taxon>Hypocreomycetidae</taxon>
        <taxon>Hypocreales</taxon>
        <taxon>Hypocreaceae</taxon>
        <taxon>Trichoderma</taxon>
    </lineage>
</organism>
<comment type="caution">
    <text evidence="2">The sequence shown here is derived from an EMBL/GenBank/DDBJ whole genome shotgun (WGS) entry which is preliminary data.</text>
</comment>
<feature type="compositionally biased region" description="Low complexity" evidence="1">
    <location>
        <begin position="35"/>
        <end position="46"/>
    </location>
</feature>
<dbReference type="GeneID" id="300579092"/>
<proteinExistence type="predicted"/>
<keyword evidence="3" id="KW-1185">Reference proteome</keyword>
<dbReference type="EMBL" id="PPTA01000010">
    <property type="protein sequence ID" value="TFB00740.1"/>
    <property type="molecule type" value="Genomic_DNA"/>
</dbReference>
<protein>
    <submittedName>
        <fullName evidence="2">Uncharacterized protein</fullName>
    </submittedName>
</protein>
<sequence>MRVASQSTTQHGTAQHSTDARVKPQSPRQRRCPHPSASSFLAAPSLQNSDRIEMDK</sequence>
<evidence type="ECO:0000313" key="2">
    <source>
        <dbReference type="EMBL" id="TFB00740.1"/>
    </source>
</evidence>
<dbReference type="RefSeq" id="XP_073556941.1">
    <property type="nucleotide sequence ID" value="XM_073704642.1"/>
</dbReference>